<feature type="transmembrane region" description="Helical" evidence="7">
    <location>
        <begin position="294"/>
        <end position="316"/>
    </location>
</feature>
<dbReference type="PIRSF" id="PIRSF005690">
    <property type="entry name" value="GerBA"/>
    <property type="match status" value="1"/>
</dbReference>
<evidence type="ECO:0000256" key="3">
    <source>
        <dbReference type="ARBA" id="ARBA00022692"/>
    </source>
</evidence>
<dbReference type="InterPro" id="IPR050768">
    <property type="entry name" value="UPF0353/GerABKA_families"/>
</dbReference>
<comment type="similarity">
    <text evidence="2 6">Belongs to the GerABKA family.</text>
</comment>
<proteinExistence type="inferred from homology"/>
<dbReference type="RefSeq" id="WP_336586906.1">
    <property type="nucleotide sequence ID" value="NZ_JBBAXC010000007.1"/>
</dbReference>
<name>A0ABU8HDN3_9BACI</name>
<evidence type="ECO:0000313" key="8">
    <source>
        <dbReference type="EMBL" id="MEI5907470.1"/>
    </source>
</evidence>
<protein>
    <submittedName>
        <fullName evidence="8">Spore germination protein</fullName>
    </submittedName>
</protein>
<dbReference type="PANTHER" id="PTHR22550:SF5">
    <property type="entry name" value="LEUCINE ZIPPER PROTEIN 4"/>
    <property type="match status" value="1"/>
</dbReference>
<evidence type="ECO:0000256" key="6">
    <source>
        <dbReference type="PIRNR" id="PIRNR005690"/>
    </source>
</evidence>
<keyword evidence="4 7" id="KW-1133">Transmembrane helix</keyword>
<gene>
    <name evidence="8" type="ORF">WAK64_10415</name>
</gene>
<organism evidence="8 9">
    <name type="scientific">Bacillus spongiae</name>
    <dbReference type="NCBI Taxonomy" id="2683610"/>
    <lineage>
        <taxon>Bacteria</taxon>
        <taxon>Bacillati</taxon>
        <taxon>Bacillota</taxon>
        <taxon>Bacilli</taxon>
        <taxon>Bacillales</taxon>
        <taxon>Bacillaceae</taxon>
        <taxon>Bacillus</taxon>
    </lineage>
</organism>
<evidence type="ECO:0000313" key="9">
    <source>
        <dbReference type="Proteomes" id="UP001312865"/>
    </source>
</evidence>
<dbReference type="Pfam" id="PF03323">
    <property type="entry name" value="GerA"/>
    <property type="match status" value="1"/>
</dbReference>
<reference evidence="8 9" key="1">
    <citation type="journal article" date="2018" name="J. Microbiol.">
        <title>Bacillus spongiae sp. nov., isolated from sponge of Jeju Island.</title>
        <authorList>
            <person name="Lee G.E."/>
            <person name="Im W.T."/>
            <person name="Park J.S."/>
        </authorList>
    </citation>
    <scope>NUCLEOTIDE SEQUENCE [LARGE SCALE GENOMIC DNA]</scope>
    <source>
        <strain evidence="8 9">135PIL107-10</strain>
    </source>
</reference>
<dbReference type="PANTHER" id="PTHR22550">
    <property type="entry name" value="SPORE GERMINATION PROTEIN"/>
    <property type="match status" value="1"/>
</dbReference>
<comment type="subcellular location">
    <subcellularLocation>
        <location evidence="6">Cell membrane</location>
    </subcellularLocation>
    <subcellularLocation>
        <location evidence="1">Membrane</location>
        <topology evidence="1">Multi-pass membrane protein</topology>
    </subcellularLocation>
</comment>
<keyword evidence="9" id="KW-1185">Reference proteome</keyword>
<evidence type="ECO:0000256" key="5">
    <source>
        <dbReference type="ARBA" id="ARBA00023136"/>
    </source>
</evidence>
<dbReference type="InterPro" id="IPR004995">
    <property type="entry name" value="Spore_Ger"/>
</dbReference>
<dbReference type="EMBL" id="JBBAXC010000007">
    <property type="protein sequence ID" value="MEI5907470.1"/>
    <property type="molecule type" value="Genomic_DNA"/>
</dbReference>
<feature type="transmembrane region" description="Helical" evidence="7">
    <location>
        <begin position="421"/>
        <end position="444"/>
    </location>
</feature>
<evidence type="ECO:0000256" key="2">
    <source>
        <dbReference type="ARBA" id="ARBA00005278"/>
    </source>
</evidence>
<dbReference type="Proteomes" id="UP001312865">
    <property type="component" value="Unassembled WGS sequence"/>
</dbReference>
<evidence type="ECO:0000256" key="4">
    <source>
        <dbReference type="ARBA" id="ARBA00022989"/>
    </source>
</evidence>
<evidence type="ECO:0000256" key="7">
    <source>
        <dbReference type="SAM" id="Phobius"/>
    </source>
</evidence>
<keyword evidence="3 7" id="KW-0812">Transmembrane</keyword>
<evidence type="ECO:0000256" key="1">
    <source>
        <dbReference type="ARBA" id="ARBA00004141"/>
    </source>
</evidence>
<comment type="caution">
    <text evidence="8">The sequence shown here is derived from an EMBL/GenBank/DDBJ whole genome shotgun (WGS) entry which is preliminary data.</text>
</comment>
<sequence length="494" mass="55934">MFSIIKRWLKNDKKHESEWSKQKAKDEEDNKPPTFPHIYEQFTDCDDMTLKSYPHVEIKLLYFDYMVNKQALLSDVLSKLQELSKEEIQSFLDHHSFQVSHNSKEVTKAILEGKVILFHHETVYIYSVTMLESRSIQSAENETIITGPHDALNELIDTNLSLIRRRIRSSHLKIVKLSVGEIGKSKVFLLYIEKIANADIVEELKERINHIEIDAIYDTNMLIQLIDESPNSPFPQYHTTERPDVVASKLAEGKVVGMMEHSPYAFSAPTDFFDFFQSVDDYNQRWLVGSATRLLRFFALFTTLFITPIYVSITTFHYEMVPDLLLINLISSRSQVPFPPILEALLMEFTIELLREAGARLPTKIGQTIGIVGGIVIGSASVEAGITSNILVIAVSISAISSFVIPNYVMSNSIRITRFAFILIAGILGNLGILFAVSCLIIHLTGLTNLKSPYLWPISPLNTGGWRDTILRGPFSALTNRPSINHSQNNTKEK</sequence>
<accession>A0ABU8HDN3</accession>
<feature type="transmembrane region" description="Helical" evidence="7">
    <location>
        <begin position="390"/>
        <end position="409"/>
    </location>
</feature>
<keyword evidence="5 6" id="KW-0472">Membrane</keyword>